<dbReference type="SUPFAM" id="SSF117281">
    <property type="entry name" value="Kelch motif"/>
    <property type="match status" value="2"/>
</dbReference>
<keyword evidence="3" id="KW-1185">Reference proteome</keyword>
<dbReference type="SMART" id="SM00256">
    <property type="entry name" value="FBOX"/>
    <property type="match status" value="1"/>
</dbReference>
<sequence>MANTGYCKRSTSGGKTALLSNNLRKEPENRMIVERFVGEASLQRDLDALSVSKRLVRSISQKLGKKSHGGVAGEEEGNERRVSSRCLGLYSWGGGCKVGADTSVDFGDGIGRRRSSAGEEVKGYQRICGTDENGVDCFAHGVGEKFWKRNSRKERALEEPPQSSSMHHSLPDDLLEMCLVKLSLTTLMTARLVCKKWRSLTTTPQFMQMRREGLHQSPWLFLLGVVKDGYCTGQIHALDVSIDQWHRIDADILKGRFFFSTASVETDVYVVGGRSSLTNFGKVDKVSFKTHKGVMVFRPLTGSWHEVAPMKYARSTPILGVFEVSSDCSIFRIWNDRQDRPFLKSRMGGVSDVYEDPHMLSLRPQLRNTFNENEASSEPKRKPCKFIKHENIQSNPKDCRRFVLIAVGGLGSWDEPLYSGEIYDPASNKWTEIARLPRDFGVVCSGVVCNGMFYVYSETDKLAAYDLERGIWIGILTTPSPPRLHDYYPKVISCNGRLFMLCVSWCEGDGQIGRRDKAATRKLWELDLTFLTWTEVSIHPDAPMDWNAAYVADRNLIFGVEMFKVFGQVLDFFTVCDVSDSGLKWNRISRKPVAHELDASSCMTKSMAVLHL</sequence>
<reference evidence="2 3" key="1">
    <citation type="submission" date="2020-04" db="EMBL/GenBank/DDBJ databases">
        <title>Plant Genome Project.</title>
        <authorList>
            <person name="Zhang R.-G."/>
        </authorList>
    </citation>
    <scope>NUCLEOTIDE SEQUENCE [LARGE SCALE GENOMIC DNA]</scope>
    <source>
        <strain evidence="2">YNK0</strain>
        <tissue evidence="2">Leaf</tissue>
    </source>
</reference>
<dbReference type="GO" id="GO:0019005">
    <property type="term" value="C:SCF ubiquitin ligase complex"/>
    <property type="evidence" value="ECO:0007669"/>
    <property type="project" value="TreeGrafter"/>
</dbReference>
<accession>A0A834ZEY8</accession>
<dbReference type="EMBL" id="JABCRI010000006">
    <property type="protein sequence ID" value="KAF8405566.1"/>
    <property type="molecule type" value="Genomic_DNA"/>
</dbReference>
<dbReference type="SMART" id="SM00612">
    <property type="entry name" value="Kelch"/>
    <property type="match status" value="2"/>
</dbReference>
<dbReference type="Pfam" id="PF01344">
    <property type="entry name" value="Kelch_1"/>
    <property type="match status" value="2"/>
</dbReference>
<dbReference type="Gene3D" id="2.120.10.80">
    <property type="entry name" value="Kelch-type beta propeller"/>
    <property type="match status" value="1"/>
</dbReference>
<dbReference type="Gene3D" id="2.130.10.80">
    <property type="entry name" value="Galactose oxidase/kelch, beta-propeller"/>
    <property type="match status" value="1"/>
</dbReference>
<dbReference type="Gene3D" id="1.20.1280.50">
    <property type="match status" value="1"/>
</dbReference>
<evidence type="ECO:0000259" key="1">
    <source>
        <dbReference type="PROSITE" id="PS50181"/>
    </source>
</evidence>
<dbReference type="InterPro" id="IPR001810">
    <property type="entry name" value="F-box_dom"/>
</dbReference>
<dbReference type="SUPFAM" id="SSF81383">
    <property type="entry name" value="F-box domain"/>
    <property type="match status" value="1"/>
</dbReference>
<evidence type="ECO:0000313" key="3">
    <source>
        <dbReference type="Proteomes" id="UP000655225"/>
    </source>
</evidence>
<dbReference type="InterPro" id="IPR006652">
    <property type="entry name" value="Kelch_1"/>
</dbReference>
<dbReference type="Proteomes" id="UP000655225">
    <property type="component" value="Unassembled WGS sequence"/>
</dbReference>
<feature type="domain" description="F-box" evidence="1">
    <location>
        <begin position="164"/>
        <end position="210"/>
    </location>
</feature>
<protein>
    <recommendedName>
        <fullName evidence="1">F-box domain-containing protein</fullName>
    </recommendedName>
</protein>
<dbReference type="InterPro" id="IPR037293">
    <property type="entry name" value="Gal_Oxidase_central_sf"/>
</dbReference>
<dbReference type="AlphaFoldDB" id="A0A834ZEY8"/>
<dbReference type="PANTHER" id="PTHR47712:SF1">
    <property type="entry name" value="OS09G0555300 PROTEIN"/>
    <property type="match status" value="1"/>
</dbReference>
<name>A0A834ZEY8_TETSI</name>
<organism evidence="2 3">
    <name type="scientific">Tetracentron sinense</name>
    <name type="common">Spur-leaf</name>
    <dbReference type="NCBI Taxonomy" id="13715"/>
    <lineage>
        <taxon>Eukaryota</taxon>
        <taxon>Viridiplantae</taxon>
        <taxon>Streptophyta</taxon>
        <taxon>Embryophyta</taxon>
        <taxon>Tracheophyta</taxon>
        <taxon>Spermatophyta</taxon>
        <taxon>Magnoliopsida</taxon>
        <taxon>Trochodendrales</taxon>
        <taxon>Trochodendraceae</taxon>
        <taxon>Tetracentron</taxon>
    </lineage>
</organism>
<evidence type="ECO:0000313" key="2">
    <source>
        <dbReference type="EMBL" id="KAF8405566.1"/>
    </source>
</evidence>
<dbReference type="Pfam" id="PF00646">
    <property type="entry name" value="F-box"/>
    <property type="match status" value="1"/>
</dbReference>
<dbReference type="InterPro" id="IPR015915">
    <property type="entry name" value="Kelch-typ_b-propeller"/>
</dbReference>
<dbReference type="InterPro" id="IPR036047">
    <property type="entry name" value="F-box-like_dom_sf"/>
</dbReference>
<dbReference type="FunFam" id="2.120.10.80:FF:000103">
    <property type="entry name" value="F-box/kelch-repeat protein At5g42360"/>
    <property type="match status" value="1"/>
</dbReference>
<dbReference type="OrthoDB" id="1913441at2759"/>
<comment type="caution">
    <text evidence="2">The sequence shown here is derived from an EMBL/GenBank/DDBJ whole genome shotgun (WGS) entry which is preliminary data.</text>
</comment>
<gene>
    <name evidence="2" type="ORF">HHK36_010473</name>
</gene>
<dbReference type="OMA" id="SWCERDG"/>
<proteinExistence type="predicted"/>
<dbReference type="PROSITE" id="PS50181">
    <property type="entry name" value="FBOX"/>
    <property type="match status" value="1"/>
</dbReference>
<dbReference type="PANTHER" id="PTHR47712">
    <property type="entry name" value="OS09G0555300 PROTEIN"/>
    <property type="match status" value="1"/>
</dbReference>